<dbReference type="AlphaFoldDB" id="A0A139PPP2"/>
<dbReference type="PATRIC" id="fig|28037.233.peg.1533"/>
<proteinExistence type="predicted"/>
<accession>A0A139PPP2</accession>
<dbReference type="RefSeq" id="WP_061439652.1">
    <property type="nucleotide sequence ID" value="NZ_KQ970288.1"/>
</dbReference>
<dbReference type="Proteomes" id="UP000070458">
    <property type="component" value="Unassembled WGS sequence"/>
</dbReference>
<gene>
    <name evidence="1" type="ORF">SMIDD26_01303</name>
</gene>
<protein>
    <submittedName>
        <fullName evidence="1">Uncharacterized protein</fullName>
    </submittedName>
</protein>
<sequence length="349" mass="40393">MQELKNIYLIAWKNQKFFDRNDNPIGSILLPDQTAEFSKIWNNMKFGDFATYEEAKEGLEEFSGGIIKQSVPYRQNLNSNQNSYFKEEFEILSNIRRATTMPTARASNVTSEGGDEDLSGFRFYVLESSDDNEQTTVYHFARFRPRYHILKNKNLLRTHLETIDTIHSNASFSLDSVILIESSVFASAIYSENDSETNIQIFVHKPEEYENAFVLKNSYFEYAKKTFDRFRTNDVTVKRTISMQGVSVNWNDEEFNPNEFFNQKNVNIAKKFARDSEDDKNYDINRIVEANDKLENNVQKGNKPLKVHRSKEGKVVGLLVDESSVATLAAIMDGQIWTNEIHQETQTNI</sequence>
<dbReference type="EMBL" id="LQOD01000304">
    <property type="protein sequence ID" value="KXT92274.1"/>
    <property type="molecule type" value="Genomic_DNA"/>
</dbReference>
<comment type="caution">
    <text evidence="1">The sequence shown here is derived from an EMBL/GenBank/DDBJ whole genome shotgun (WGS) entry which is preliminary data.</text>
</comment>
<evidence type="ECO:0000313" key="1">
    <source>
        <dbReference type="EMBL" id="KXT92274.1"/>
    </source>
</evidence>
<organism evidence="1 2">
    <name type="scientific">Streptococcus mitis</name>
    <dbReference type="NCBI Taxonomy" id="28037"/>
    <lineage>
        <taxon>Bacteria</taxon>
        <taxon>Bacillati</taxon>
        <taxon>Bacillota</taxon>
        <taxon>Bacilli</taxon>
        <taxon>Lactobacillales</taxon>
        <taxon>Streptococcaceae</taxon>
        <taxon>Streptococcus</taxon>
        <taxon>Streptococcus mitis group</taxon>
    </lineage>
</organism>
<dbReference type="OrthoDB" id="9947930at2"/>
<evidence type="ECO:0000313" key="2">
    <source>
        <dbReference type="Proteomes" id="UP000070458"/>
    </source>
</evidence>
<reference evidence="1 2" key="1">
    <citation type="submission" date="2016-01" db="EMBL/GenBank/DDBJ databases">
        <title>Highly variable Streptococcus oralis are common among viridans streptococci isolated from primates.</title>
        <authorList>
            <person name="Denapaite D."/>
            <person name="Rieger M."/>
            <person name="Koendgen S."/>
            <person name="Brueckner R."/>
            <person name="Ochigava I."/>
            <person name="Kappeler P."/>
            <person name="Maetz-Rensing K."/>
            <person name="Leendertz F."/>
            <person name="Hakenbeck R."/>
        </authorList>
    </citation>
    <scope>NUCLEOTIDE SEQUENCE [LARGE SCALE GENOMIC DNA]</scope>
    <source>
        <strain evidence="1 2">DD26</strain>
    </source>
</reference>
<name>A0A139PPP2_STRMT</name>